<reference evidence="2" key="1">
    <citation type="submission" date="2020-07" db="EMBL/GenBank/DDBJ databases">
        <title>The High-quality genome of the commercially important snow crab, Chionoecetes opilio.</title>
        <authorList>
            <person name="Jeong J.-H."/>
            <person name="Ryu S."/>
        </authorList>
    </citation>
    <scope>NUCLEOTIDE SEQUENCE</scope>
    <source>
        <strain evidence="2">MADBK_172401_WGS</strain>
        <tissue evidence="2">Digestive gland</tissue>
    </source>
</reference>
<dbReference type="OrthoDB" id="6108017at2759"/>
<organism evidence="2 3">
    <name type="scientific">Chionoecetes opilio</name>
    <name type="common">Atlantic snow crab</name>
    <name type="synonym">Cancer opilio</name>
    <dbReference type="NCBI Taxonomy" id="41210"/>
    <lineage>
        <taxon>Eukaryota</taxon>
        <taxon>Metazoa</taxon>
        <taxon>Ecdysozoa</taxon>
        <taxon>Arthropoda</taxon>
        <taxon>Crustacea</taxon>
        <taxon>Multicrustacea</taxon>
        <taxon>Malacostraca</taxon>
        <taxon>Eumalacostraca</taxon>
        <taxon>Eucarida</taxon>
        <taxon>Decapoda</taxon>
        <taxon>Pleocyemata</taxon>
        <taxon>Brachyura</taxon>
        <taxon>Eubrachyura</taxon>
        <taxon>Majoidea</taxon>
        <taxon>Majidae</taxon>
        <taxon>Chionoecetes</taxon>
    </lineage>
</organism>
<dbReference type="InterPro" id="IPR027417">
    <property type="entry name" value="P-loop_NTPase"/>
</dbReference>
<protein>
    <submittedName>
        <fullName evidence="2">Myosin heavy chain 95F</fullName>
    </submittedName>
</protein>
<feature type="region of interest" description="Disordered" evidence="1">
    <location>
        <begin position="1"/>
        <end position="26"/>
    </location>
</feature>
<dbReference type="EMBL" id="JACEEZ010018107">
    <property type="protein sequence ID" value="KAG0717170.1"/>
    <property type="molecule type" value="Genomic_DNA"/>
</dbReference>
<accession>A0A8J4Y982</accession>
<proteinExistence type="predicted"/>
<comment type="caution">
    <text evidence="2">The sequence shown here is derived from an EMBL/GenBank/DDBJ whole genome shotgun (WGS) entry which is preliminary data.</text>
</comment>
<evidence type="ECO:0000313" key="3">
    <source>
        <dbReference type="Proteomes" id="UP000770661"/>
    </source>
</evidence>
<dbReference type="Gene3D" id="1.20.120.720">
    <property type="entry name" value="Myosin VI head, motor domain, U50 subdomain"/>
    <property type="match status" value="1"/>
</dbReference>
<evidence type="ECO:0000256" key="1">
    <source>
        <dbReference type="SAM" id="MobiDB-lite"/>
    </source>
</evidence>
<dbReference type="SUPFAM" id="SSF52540">
    <property type="entry name" value="P-loop containing nucleoside triphosphate hydrolases"/>
    <property type="match status" value="1"/>
</dbReference>
<name>A0A8J4Y982_CHIOP</name>
<sequence length="143" mass="15698">MPYSVARAPKKIQLENTQKPQPPLIQPPPLPLPLLQYLKKGCTQYFCGKNTEKTLGSSRKSPVHLKKGPLKDPMLDDVRDFASVDKALGNFGLSEGERLAVYTTVAAVLHLGNVGFEDNPTIPKVGAWCPRGVRATCRRPPHS</sequence>
<dbReference type="Proteomes" id="UP000770661">
    <property type="component" value="Unassembled WGS sequence"/>
</dbReference>
<gene>
    <name evidence="2" type="primary">jar</name>
    <name evidence="2" type="ORF">GWK47_054999</name>
</gene>
<keyword evidence="3" id="KW-1185">Reference proteome</keyword>
<evidence type="ECO:0000313" key="2">
    <source>
        <dbReference type="EMBL" id="KAG0717170.1"/>
    </source>
</evidence>
<dbReference type="AlphaFoldDB" id="A0A8J4Y982"/>